<dbReference type="EMBL" id="CP014503">
    <property type="protein sequence ID" value="ANB14692.1"/>
    <property type="molecule type" value="Genomic_DNA"/>
</dbReference>
<dbReference type="GO" id="GO:0003682">
    <property type="term" value="F:chromatin binding"/>
    <property type="evidence" value="ECO:0007669"/>
    <property type="project" value="InterPro"/>
</dbReference>
<dbReference type="Gene3D" id="1.10.720.40">
    <property type="match status" value="1"/>
</dbReference>
<dbReference type="GO" id="GO:0034399">
    <property type="term" value="C:nuclear periphery"/>
    <property type="evidence" value="ECO:0007669"/>
    <property type="project" value="TreeGrafter"/>
</dbReference>
<dbReference type="AlphaFoldDB" id="A0A167F154"/>
<keyword evidence="2" id="KW-0812">Transmembrane</keyword>
<evidence type="ECO:0000313" key="9">
    <source>
        <dbReference type="EMBL" id="ANB14692.1"/>
    </source>
</evidence>
<dbReference type="KEGG" id="slb:AWJ20_2297"/>
<feature type="compositionally biased region" description="Basic and acidic residues" evidence="7">
    <location>
        <begin position="544"/>
        <end position="557"/>
    </location>
</feature>
<feature type="compositionally biased region" description="Low complexity" evidence="7">
    <location>
        <begin position="403"/>
        <end position="416"/>
    </location>
</feature>
<organism evidence="9 10">
    <name type="scientific">Sugiyamaella lignohabitans</name>
    <dbReference type="NCBI Taxonomy" id="796027"/>
    <lineage>
        <taxon>Eukaryota</taxon>
        <taxon>Fungi</taxon>
        <taxon>Dikarya</taxon>
        <taxon>Ascomycota</taxon>
        <taxon>Saccharomycotina</taxon>
        <taxon>Dipodascomycetes</taxon>
        <taxon>Dipodascales</taxon>
        <taxon>Trichomonascaceae</taxon>
        <taxon>Sugiyamaella</taxon>
    </lineage>
</organism>
<keyword evidence="3" id="KW-1133">Transmembrane helix</keyword>
<feature type="compositionally biased region" description="Pro residues" evidence="7">
    <location>
        <begin position="474"/>
        <end position="483"/>
    </location>
</feature>
<comment type="subcellular location">
    <subcellularLocation>
        <location evidence="1">Nucleus membrane</location>
    </subcellularLocation>
</comment>
<evidence type="ECO:0000313" key="10">
    <source>
        <dbReference type="Proteomes" id="UP000189580"/>
    </source>
</evidence>
<feature type="compositionally biased region" description="Low complexity" evidence="7">
    <location>
        <begin position="154"/>
        <end position="170"/>
    </location>
</feature>
<keyword evidence="10" id="KW-1185">Reference proteome</keyword>
<dbReference type="GO" id="GO:0005637">
    <property type="term" value="C:nuclear inner membrane"/>
    <property type="evidence" value="ECO:0007669"/>
    <property type="project" value="InterPro"/>
</dbReference>
<accession>A0A167F154</accession>
<keyword evidence="5" id="KW-0539">Nucleus</keyword>
<dbReference type="RefSeq" id="XP_018737169.1">
    <property type="nucleotide sequence ID" value="XM_018879234.1"/>
</dbReference>
<evidence type="ECO:0000256" key="7">
    <source>
        <dbReference type="SAM" id="MobiDB-lite"/>
    </source>
</evidence>
<feature type="compositionally biased region" description="Polar residues" evidence="7">
    <location>
        <begin position="271"/>
        <end position="293"/>
    </location>
</feature>
<feature type="compositionally biased region" description="Low complexity" evidence="7">
    <location>
        <begin position="185"/>
        <end position="207"/>
    </location>
</feature>
<keyword evidence="4" id="KW-0472">Membrane</keyword>
<gene>
    <name evidence="9" type="primary">SRC1</name>
    <name evidence="9" type="ORF">AWJ20_2297</name>
</gene>
<dbReference type="GeneID" id="30034192"/>
<dbReference type="PANTHER" id="PTHR47808:SF2">
    <property type="entry name" value="LEM DOMAIN-CONTAINING PROTEIN 2"/>
    <property type="match status" value="1"/>
</dbReference>
<sequence>MSRQTGRRSVPPDAGEDERYYLRDGFDPASLTITQLRNVMAVHDVDFPPSGAKKATWVEHFKVHVLPRAAEFLSEYDNISPHGAGIVDAAPPKRSARSRSPAKRSPSKSERKSAVEPIAEIPAATEVPPVAELTAPVVAEPASPSKSRSRTTRAKSPAKGTESTSASTKSKPPPSPSRRSRKTDSTTAPATAIEIETVIESTVTSSEPVPNILESAISLAPPGTLASAFESTTGDATSTATTKSSTSKASSSPKKTRKTLKQQYVDPSEYELNTQPKTEKTLNPVSITGTSPRKSIKEEPLVGQGSSDRNVFQKPTPQKASESPFSNKNIFQKGSPSSPKARKRAHKEVEESTDSPQPSSAKKRAKDTTPKRSAPKDTFSSIVQFDNDVTMADDTKSVPYFTPHIPQQPQEVQPQPDLKQPSEFQPVQYSQYVQPLQQEQQQPIPATPGSVRRFTSFPNTPEDDHSNTQATPSRSPPRAPPATAPHNSVRDHSFPRASSSKRLSFMPDVKHLRVSDEFSRQLQQEQQEKKEPAFVLPEQLNDNPKQDQESTEVKNEETEQEAEPVTDGRVGIEVIKKGEVAAEDLHESDLEKYHELEREIEEEDRALKKKLRKQHKKRSKSKAESTDYVELFFSALAYVFRVTATLSLVFYASWWCVERFRIGYCDVLTSPEPRTISIPSQWIEKASPYVSADSLYKFENYINQAIEYGTPECVPCPEHAACYPNFRVACEEGYVPVQSLISLGGTLPFPPTCVPDMARRNKVAALAKRAVEILRKRNANVKCGITDESTPEISEDKLRQELLKQTIASLSEEEFNDLWRQALKDIENEKDIIVRQDKLTFGYAVQRVQIA</sequence>
<feature type="coiled-coil region" evidence="6">
    <location>
        <begin position="586"/>
        <end position="613"/>
    </location>
</feature>
<dbReference type="InterPro" id="IPR044780">
    <property type="entry name" value="Heh2/Src1"/>
</dbReference>
<feature type="compositionally biased region" description="Polar residues" evidence="7">
    <location>
        <begin position="304"/>
        <end position="338"/>
    </location>
</feature>
<dbReference type="Pfam" id="PF09402">
    <property type="entry name" value="MSC"/>
    <property type="match status" value="1"/>
</dbReference>
<dbReference type="PANTHER" id="PTHR47808">
    <property type="entry name" value="INNER NUCLEAR MEMBRANE PROTEIN HEH2-RELATED"/>
    <property type="match status" value="1"/>
</dbReference>
<evidence type="ECO:0000256" key="1">
    <source>
        <dbReference type="ARBA" id="ARBA00004126"/>
    </source>
</evidence>
<dbReference type="CDD" id="cd12935">
    <property type="entry name" value="LEM_like"/>
    <property type="match status" value="1"/>
</dbReference>
<dbReference type="GO" id="GO:0005783">
    <property type="term" value="C:endoplasmic reticulum"/>
    <property type="evidence" value="ECO:0007669"/>
    <property type="project" value="TreeGrafter"/>
</dbReference>
<evidence type="ECO:0000256" key="5">
    <source>
        <dbReference type="ARBA" id="ARBA00023242"/>
    </source>
</evidence>
<feature type="region of interest" description="Disordered" evidence="7">
    <location>
        <begin position="1"/>
        <end position="20"/>
    </location>
</feature>
<reference evidence="9 10" key="1">
    <citation type="submission" date="2016-02" db="EMBL/GenBank/DDBJ databases">
        <title>Complete genome sequence and transcriptome regulation of the pentose utilising yeast Sugiyamaella lignohabitans.</title>
        <authorList>
            <person name="Bellasio M."/>
            <person name="Peymann A."/>
            <person name="Valli M."/>
            <person name="Sipitzky M."/>
            <person name="Graf A."/>
            <person name="Sauer M."/>
            <person name="Marx H."/>
            <person name="Mattanovich D."/>
        </authorList>
    </citation>
    <scope>NUCLEOTIDE SEQUENCE [LARGE SCALE GENOMIC DNA]</scope>
    <source>
        <strain evidence="9 10">CBS 10342</strain>
    </source>
</reference>
<evidence type="ECO:0000256" key="6">
    <source>
        <dbReference type="SAM" id="Coils"/>
    </source>
</evidence>
<dbReference type="InterPro" id="IPR011015">
    <property type="entry name" value="LEM/LEM-like_dom_sf"/>
</dbReference>
<dbReference type="InterPro" id="IPR018996">
    <property type="entry name" value="Man1/Src1-like_C"/>
</dbReference>
<feature type="compositionally biased region" description="Low complexity" evidence="7">
    <location>
        <begin position="425"/>
        <end position="444"/>
    </location>
</feature>
<dbReference type="Proteomes" id="UP000189580">
    <property type="component" value="Chromosome b"/>
</dbReference>
<feature type="compositionally biased region" description="Low complexity" evidence="7">
    <location>
        <begin position="231"/>
        <end position="253"/>
    </location>
</feature>
<feature type="compositionally biased region" description="Basic residues" evidence="7">
    <location>
        <begin position="94"/>
        <end position="106"/>
    </location>
</feature>
<dbReference type="OrthoDB" id="2503928at2759"/>
<feature type="domain" description="Man1/Src1-like C-terminal" evidence="8">
    <location>
        <begin position="646"/>
        <end position="838"/>
    </location>
</feature>
<proteinExistence type="predicted"/>
<protein>
    <submittedName>
        <fullName evidence="9">Src1p</fullName>
    </submittedName>
</protein>
<keyword evidence="6" id="KW-0175">Coiled coil</keyword>
<evidence type="ECO:0000259" key="8">
    <source>
        <dbReference type="Pfam" id="PF09402"/>
    </source>
</evidence>
<feature type="compositionally biased region" description="Basic and acidic residues" evidence="7">
    <location>
        <begin position="508"/>
        <end position="519"/>
    </location>
</feature>
<feature type="region of interest" description="Disordered" evidence="7">
    <location>
        <begin position="82"/>
        <end position="207"/>
    </location>
</feature>
<evidence type="ECO:0000256" key="2">
    <source>
        <dbReference type="ARBA" id="ARBA00022692"/>
    </source>
</evidence>
<dbReference type="GO" id="GO:0071763">
    <property type="term" value="P:nuclear membrane organization"/>
    <property type="evidence" value="ECO:0007669"/>
    <property type="project" value="TreeGrafter"/>
</dbReference>
<name>A0A167F154_9ASCO</name>
<evidence type="ECO:0000256" key="4">
    <source>
        <dbReference type="ARBA" id="ARBA00023136"/>
    </source>
</evidence>
<feature type="region of interest" description="Disordered" evidence="7">
    <location>
        <begin position="225"/>
        <end position="569"/>
    </location>
</feature>
<evidence type="ECO:0000256" key="3">
    <source>
        <dbReference type="ARBA" id="ARBA00022989"/>
    </source>
</evidence>